<evidence type="ECO:0000256" key="1">
    <source>
        <dbReference type="SAM" id="MobiDB-lite"/>
    </source>
</evidence>
<organism evidence="3 4">
    <name type="scientific">Deinococcus detaillensis</name>
    <dbReference type="NCBI Taxonomy" id="2592048"/>
    <lineage>
        <taxon>Bacteria</taxon>
        <taxon>Thermotogati</taxon>
        <taxon>Deinococcota</taxon>
        <taxon>Deinococci</taxon>
        <taxon>Deinococcales</taxon>
        <taxon>Deinococcaceae</taxon>
        <taxon>Deinococcus</taxon>
    </lineage>
</organism>
<dbReference type="PIRSF" id="PIRSF037118">
    <property type="entry name" value="Tellurite_resistance_TerA"/>
    <property type="match status" value="1"/>
</dbReference>
<dbReference type="Pfam" id="PF02342">
    <property type="entry name" value="TerD"/>
    <property type="match status" value="1"/>
</dbReference>
<dbReference type="Gene3D" id="2.60.60.30">
    <property type="entry name" value="sav2460 like domains"/>
    <property type="match status" value="1"/>
</dbReference>
<keyword evidence="4" id="KW-1185">Reference proteome</keyword>
<dbReference type="EMBL" id="VKDB01000016">
    <property type="protein sequence ID" value="TSA82578.1"/>
    <property type="molecule type" value="Genomic_DNA"/>
</dbReference>
<feature type="domain" description="TerD" evidence="2">
    <location>
        <begin position="2"/>
        <end position="166"/>
    </location>
</feature>
<evidence type="ECO:0000259" key="2">
    <source>
        <dbReference type="Pfam" id="PF02342"/>
    </source>
</evidence>
<protein>
    <submittedName>
        <fullName evidence="3">Tellurium resistance protein TerA</fullName>
    </submittedName>
</protein>
<dbReference type="OrthoDB" id="179721at2"/>
<feature type="compositionally biased region" description="Low complexity" evidence="1">
    <location>
        <begin position="235"/>
        <end position="257"/>
    </location>
</feature>
<dbReference type="PANTHER" id="PTHR32097">
    <property type="entry name" value="CAMP-BINDING PROTEIN 1-RELATED"/>
    <property type="match status" value="1"/>
</dbReference>
<dbReference type="InterPro" id="IPR017115">
    <property type="entry name" value="Tellurite_resistance_TerA"/>
</dbReference>
<evidence type="ECO:0000313" key="4">
    <source>
        <dbReference type="Proteomes" id="UP000316092"/>
    </source>
</evidence>
<sequence>MQLTTGQRVPLATLNIQQQLDLTFDVAGSAPQYAALCFLLGADSRLISPDATISPSQPTAAGGAVTWQTGQPGQRFSLDLGRLPATVERLAFGLVPEGGDLRGVQRGTVSFGTAGNAAATWTLSGPDFSNEKAIIAAEIYRHQGAWRLMINGQGFSDGLSGLVRHFGGTGLPSLRAAPPPAPIPPAATPPPSPPSGGGLDLSRRGRPDAAPAGQPPAPVQPPASGGMSLNRNRGASPSSANTSSTSPSSAPSNAAPSRPISLTKITLEKQGQSARISLQKAGTQRIHVNLNWEAKPSSAAPSGGGGFLSKLLGSMTGADKAADLDLGCMYELASGEKGVIQALGGNFGKADGPPFIKLDQDDRSGASAGGENLYIERPDLIRKVLIFAFIYEGAGNFSEVGGRLSFNDPQGNEIKMSLSNPAALPFCAVALVQAHGNELVITKEERYFSGHRDCDQAFDFGFSWKAGRK</sequence>
<dbReference type="RefSeq" id="WP_143721338.1">
    <property type="nucleotide sequence ID" value="NZ_VKDB01000016.1"/>
</dbReference>
<gene>
    <name evidence="3" type="ORF">FNU79_13500</name>
</gene>
<dbReference type="InterPro" id="IPR051324">
    <property type="entry name" value="Stress/Tellurium_Resist"/>
</dbReference>
<feature type="compositionally biased region" description="Pro residues" evidence="1">
    <location>
        <begin position="177"/>
        <end position="194"/>
    </location>
</feature>
<name>A0A553UQU0_9DEIO</name>
<dbReference type="CDD" id="cd06974">
    <property type="entry name" value="TerD_like"/>
    <property type="match status" value="1"/>
</dbReference>
<reference evidence="3 4" key="1">
    <citation type="submission" date="2019-07" db="EMBL/GenBank/DDBJ databases">
        <title>Deinococcus detaillus sp. nov., isolated from humus soil in Antarctica.</title>
        <authorList>
            <person name="Zhang K."/>
        </authorList>
    </citation>
    <scope>NUCLEOTIDE SEQUENCE [LARGE SCALE GENOMIC DNA]</scope>
    <source>
        <strain evidence="3 4">H1</strain>
    </source>
</reference>
<feature type="region of interest" description="Disordered" evidence="1">
    <location>
        <begin position="170"/>
        <end position="257"/>
    </location>
</feature>
<dbReference type="AlphaFoldDB" id="A0A553UQU0"/>
<dbReference type="Proteomes" id="UP000316092">
    <property type="component" value="Unassembled WGS sequence"/>
</dbReference>
<accession>A0A553UQU0</accession>
<comment type="caution">
    <text evidence="3">The sequence shown here is derived from an EMBL/GenBank/DDBJ whole genome shotgun (WGS) entry which is preliminary data.</text>
</comment>
<dbReference type="InterPro" id="IPR003325">
    <property type="entry name" value="TerD"/>
</dbReference>
<dbReference type="PANTHER" id="PTHR32097:SF3">
    <property type="entry name" value="TELLURITE RESISTANCE PROTEIN"/>
    <property type="match status" value="1"/>
</dbReference>
<proteinExistence type="predicted"/>
<evidence type="ECO:0000313" key="3">
    <source>
        <dbReference type="EMBL" id="TSA82578.1"/>
    </source>
</evidence>